<dbReference type="AlphaFoldDB" id="A0A518AP56"/>
<dbReference type="KEGG" id="amuc:Pan181_27150"/>
<feature type="region of interest" description="Disordered" evidence="8">
    <location>
        <begin position="101"/>
        <end position="120"/>
    </location>
</feature>
<dbReference type="EMBL" id="CP036278">
    <property type="protein sequence ID" value="QDU56506.1"/>
    <property type="molecule type" value="Genomic_DNA"/>
</dbReference>
<evidence type="ECO:0000256" key="4">
    <source>
        <dbReference type="ARBA" id="ARBA00022692"/>
    </source>
</evidence>
<dbReference type="PANTHER" id="PTHR30558">
    <property type="entry name" value="EXBD MEMBRANE COMPONENT OF PMF-DRIVEN MACROMOLECULE IMPORT SYSTEM"/>
    <property type="match status" value="1"/>
</dbReference>
<dbReference type="PANTHER" id="PTHR30558:SF3">
    <property type="entry name" value="BIOPOLYMER TRANSPORT PROTEIN EXBD-RELATED"/>
    <property type="match status" value="1"/>
</dbReference>
<keyword evidence="7" id="KW-0813">Transport</keyword>
<keyword evidence="6" id="KW-0472">Membrane</keyword>
<accession>A0A518AP56</accession>
<evidence type="ECO:0000256" key="7">
    <source>
        <dbReference type="RuleBase" id="RU003879"/>
    </source>
</evidence>
<dbReference type="GO" id="GO:0005886">
    <property type="term" value="C:plasma membrane"/>
    <property type="evidence" value="ECO:0007669"/>
    <property type="project" value="UniProtKB-SubCell"/>
</dbReference>
<gene>
    <name evidence="9" type="ORF">Pan181_27150</name>
</gene>
<name>A0A518AP56_9BACT</name>
<comment type="similarity">
    <text evidence="2 7">Belongs to the ExbD/TolR family.</text>
</comment>
<dbReference type="Proteomes" id="UP000315750">
    <property type="component" value="Chromosome"/>
</dbReference>
<dbReference type="GO" id="GO:0015031">
    <property type="term" value="P:protein transport"/>
    <property type="evidence" value="ECO:0007669"/>
    <property type="project" value="UniProtKB-KW"/>
</dbReference>
<dbReference type="GO" id="GO:0022857">
    <property type="term" value="F:transmembrane transporter activity"/>
    <property type="evidence" value="ECO:0007669"/>
    <property type="project" value="InterPro"/>
</dbReference>
<keyword evidence="4 7" id="KW-0812">Transmembrane</keyword>
<protein>
    <submittedName>
        <fullName evidence="9">Biopolymer transport protein ExbD/TolR</fullName>
    </submittedName>
</protein>
<dbReference type="InterPro" id="IPR003400">
    <property type="entry name" value="ExbD"/>
</dbReference>
<keyword evidence="7" id="KW-0653">Protein transport</keyword>
<keyword evidence="10" id="KW-1185">Reference proteome</keyword>
<comment type="subcellular location">
    <subcellularLocation>
        <location evidence="1">Cell membrane</location>
        <topology evidence="1">Single-pass membrane protein</topology>
    </subcellularLocation>
    <subcellularLocation>
        <location evidence="7">Cell membrane</location>
        <topology evidence="7">Single-pass type II membrane protein</topology>
    </subcellularLocation>
</comment>
<evidence type="ECO:0000313" key="9">
    <source>
        <dbReference type="EMBL" id="QDU56506.1"/>
    </source>
</evidence>
<evidence type="ECO:0000256" key="8">
    <source>
        <dbReference type="SAM" id="MobiDB-lite"/>
    </source>
</evidence>
<evidence type="ECO:0000256" key="5">
    <source>
        <dbReference type="ARBA" id="ARBA00022989"/>
    </source>
</evidence>
<keyword evidence="3" id="KW-1003">Cell membrane</keyword>
<dbReference type="OrthoDB" id="9793581at2"/>
<reference evidence="9 10" key="1">
    <citation type="submission" date="2019-02" db="EMBL/GenBank/DDBJ databases">
        <title>Deep-cultivation of Planctomycetes and their phenomic and genomic characterization uncovers novel biology.</title>
        <authorList>
            <person name="Wiegand S."/>
            <person name="Jogler M."/>
            <person name="Boedeker C."/>
            <person name="Pinto D."/>
            <person name="Vollmers J."/>
            <person name="Rivas-Marin E."/>
            <person name="Kohn T."/>
            <person name="Peeters S.H."/>
            <person name="Heuer A."/>
            <person name="Rast P."/>
            <person name="Oberbeckmann S."/>
            <person name="Bunk B."/>
            <person name="Jeske O."/>
            <person name="Meyerdierks A."/>
            <person name="Storesund J.E."/>
            <person name="Kallscheuer N."/>
            <person name="Luecker S."/>
            <person name="Lage O.M."/>
            <person name="Pohl T."/>
            <person name="Merkel B.J."/>
            <person name="Hornburger P."/>
            <person name="Mueller R.-W."/>
            <person name="Bruemmer F."/>
            <person name="Labrenz M."/>
            <person name="Spormann A.M."/>
            <person name="Op den Camp H."/>
            <person name="Overmann J."/>
            <person name="Amann R."/>
            <person name="Jetten M.S.M."/>
            <person name="Mascher T."/>
            <person name="Medema M.H."/>
            <person name="Devos D.P."/>
            <person name="Kaster A.-K."/>
            <person name="Ovreas L."/>
            <person name="Rohde M."/>
            <person name="Galperin M.Y."/>
            <person name="Jogler C."/>
        </authorList>
    </citation>
    <scope>NUCLEOTIDE SEQUENCE [LARGE SCALE GENOMIC DNA]</scope>
    <source>
        <strain evidence="9 10">Pan181</strain>
    </source>
</reference>
<evidence type="ECO:0000256" key="6">
    <source>
        <dbReference type="ARBA" id="ARBA00023136"/>
    </source>
</evidence>
<sequence length="177" mass="19527">MSINDKLDSVVMKRADDSVIMTEEDDDFARPERPARDADDLDMDITPMIDITFLLLIFFLVSSTPDQSTPIKLPQAKHGSSVSQRFSTMIYVGQGGIDSAPVFKGDANNPTEEFSRDAERREEQIGEYIRAGLAEDKLDVVIKADRTVPCGSIDGVLKAVSKVEKIKLHLGVLEPNS</sequence>
<evidence type="ECO:0000256" key="2">
    <source>
        <dbReference type="ARBA" id="ARBA00005811"/>
    </source>
</evidence>
<organism evidence="9 10">
    <name type="scientific">Aeoliella mucimassa</name>
    <dbReference type="NCBI Taxonomy" id="2527972"/>
    <lineage>
        <taxon>Bacteria</taxon>
        <taxon>Pseudomonadati</taxon>
        <taxon>Planctomycetota</taxon>
        <taxon>Planctomycetia</taxon>
        <taxon>Pirellulales</taxon>
        <taxon>Lacipirellulaceae</taxon>
        <taxon>Aeoliella</taxon>
    </lineage>
</organism>
<dbReference type="Pfam" id="PF02472">
    <property type="entry name" value="ExbD"/>
    <property type="match status" value="1"/>
</dbReference>
<keyword evidence="5" id="KW-1133">Transmembrane helix</keyword>
<dbReference type="RefSeq" id="WP_145247246.1">
    <property type="nucleotide sequence ID" value="NZ_CP036278.1"/>
</dbReference>
<proteinExistence type="inferred from homology"/>
<evidence type="ECO:0000256" key="1">
    <source>
        <dbReference type="ARBA" id="ARBA00004162"/>
    </source>
</evidence>
<evidence type="ECO:0000256" key="3">
    <source>
        <dbReference type="ARBA" id="ARBA00022475"/>
    </source>
</evidence>
<evidence type="ECO:0000313" key="10">
    <source>
        <dbReference type="Proteomes" id="UP000315750"/>
    </source>
</evidence>